<sequence length="534" mass="60035">MPTTPLVDHAVETMREVSYLSIAFAAVASSVVWYIGSEMKARNRRKGHARLPGPTPLPLLGNALDMPQTHGWLKLAEWKHKYGDIIQLDLLGYHLVAVNSQKVAKDLLDRRSGAYSDRPHFAFAGDLCEFNKSITLMKYDEPWKRQRRIIAQEFSTSSSIPRYWPLQEQQSRLLIKSLLQHPEKSREQIQLSFRLGIIIQRILYGYTVKSADDHFLQNALISLENFTKAGKLGNYLVDFFSPLKYVPEWFPGAGFKREAKEMKATLNNAATAPYEWAKKHMLTGEALMPNLLADPSPPDQEETLRWAAISSVGAGLDTSASTALAFYLAMIMNPEVQKKGQAEIDSVIGSGRLPAITDRSSLPYIRSVMAEVLRWHPPVPLVLTFALPMLGVPHSVTRDDFYEGYHIPKGAIILPNIWFMTHDPEIYDEPSSFKPERFNNSDAEMKGIYDLVFGFGRRTCPGMHFAEGTIFSIIATTFATCDVLPELDESGKPIFPELVWTDGVISFPPEYKCRLKPRSQNALSLLAEATSALE</sequence>
<dbReference type="PROSITE" id="PS00086">
    <property type="entry name" value="CYTOCHROME_P450"/>
    <property type="match status" value="1"/>
</dbReference>
<dbReference type="GO" id="GO:0020037">
    <property type="term" value="F:heme binding"/>
    <property type="evidence" value="ECO:0007669"/>
    <property type="project" value="InterPro"/>
</dbReference>
<dbReference type="PRINTS" id="PR00385">
    <property type="entry name" value="P450"/>
</dbReference>
<dbReference type="InterPro" id="IPR017972">
    <property type="entry name" value="Cyt_P450_CS"/>
</dbReference>
<evidence type="ECO:0000256" key="7">
    <source>
        <dbReference type="ARBA" id="ARBA00023004"/>
    </source>
</evidence>
<protein>
    <submittedName>
        <fullName evidence="12">Cytochrome P450</fullName>
    </submittedName>
</protein>
<keyword evidence="7 9" id="KW-0408">Iron</keyword>
<evidence type="ECO:0000256" key="8">
    <source>
        <dbReference type="ARBA" id="ARBA00023033"/>
    </source>
</evidence>
<dbReference type="Proteomes" id="UP000298030">
    <property type="component" value="Unassembled WGS sequence"/>
</dbReference>
<keyword evidence="13" id="KW-1185">Reference proteome</keyword>
<evidence type="ECO:0000256" key="11">
    <source>
        <dbReference type="SAM" id="Phobius"/>
    </source>
</evidence>
<keyword evidence="8 10" id="KW-0503">Monooxygenase</keyword>
<evidence type="ECO:0000256" key="6">
    <source>
        <dbReference type="ARBA" id="ARBA00023002"/>
    </source>
</evidence>
<feature type="transmembrane region" description="Helical" evidence="11">
    <location>
        <begin position="17"/>
        <end position="36"/>
    </location>
</feature>
<organism evidence="12 13">
    <name type="scientific">Coprinellus micaceus</name>
    <name type="common">Glistening ink-cap mushroom</name>
    <name type="synonym">Coprinus micaceus</name>
    <dbReference type="NCBI Taxonomy" id="71717"/>
    <lineage>
        <taxon>Eukaryota</taxon>
        <taxon>Fungi</taxon>
        <taxon>Dikarya</taxon>
        <taxon>Basidiomycota</taxon>
        <taxon>Agaricomycotina</taxon>
        <taxon>Agaricomycetes</taxon>
        <taxon>Agaricomycetidae</taxon>
        <taxon>Agaricales</taxon>
        <taxon>Agaricineae</taxon>
        <taxon>Psathyrellaceae</taxon>
        <taxon>Coprinellus</taxon>
    </lineage>
</organism>
<evidence type="ECO:0000256" key="9">
    <source>
        <dbReference type="PIRSR" id="PIRSR602401-1"/>
    </source>
</evidence>
<dbReference type="GO" id="GO:0016705">
    <property type="term" value="F:oxidoreductase activity, acting on paired donors, with incorporation or reduction of molecular oxygen"/>
    <property type="evidence" value="ECO:0007669"/>
    <property type="project" value="InterPro"/>
</dbReference>
<comment type="pathway">
    <text evidence="2">Secondary metabolite biosynthesis.</text>
</comment>
<dbReference type="Gene3D" id="1.10.630.10">
    <property type="entry name" value="Cytochrome P450"/>
    <property type="match status" value="1"/>
</dbReference>
<evidence type="ECO:0000313" key="12">
    <source>
        <dbReference type="EMBL" id="TEB27862.1"/>
    </source>
</evidence>
<dbReference type="EMBL" id="QPFP01000036">
    <property type="protein sequence ID" value="TEB27862.1"/>
    <property type="molecule type" value="Genomic_DNA"/>
</dbReference>
<dbReference type="InterPro" id="IPR050364">
    <property type="entry name" value="Cytochrome_P450_fung"/>
</dbReference>
<dbReference type="InterPro" id="IPR001128">
    <property type="entry name" value="Cyt_P450"/>
</dbReference>
<dbReference type="STRING" id="71717.A0A4Y7T2L3"/>
<keyword evidence="5 9" id="KW-0479">Metal-binding</keyword>
<dbReference type="PRINTS" id="PR00463">
    <property type="entry name" value="EP450I"/>
</dbReference>
<evidence type="ECO:0000256" key="2">
    <source>
        <dbReference type="ARBA" id="ARBA00005179"/>
    </source>
</evidence>
<gene>
    <name evidence="12" type="ORF">FA13DRAFT_1876363</name>
</gene>
<evidence type="ECO:0000256" key="5">
    <source>
        <dbReference type="ARBA" id="ARBA00022723"/>
    </source>
</evidence>
<dbReference type="CDD" id="cd11065">
    <property type="entry name" value="CYP64-like"/>
    <property type="match status" value="1"/>
</dbReference>
<dbReference type="GO" id="GO:0004497">
    <property type="term" value="F:monooxygenase activity"/>
    <property type="evidence" value="ECO:0007669"/>
    <property type="project" value="UniProtKB-KW"/>
</dbReference>
<dbReference type="SUPFAM" id="SSF48264">
    <property type="entry name" value="Cytochrome P450"/>
    <property type="match status" value="1"/>
</dbReference>
<name>A0A4Y7T2L3_COPMI</name>
<proteinExistence type="inferred from homology"/>
<keyword evidence="11" id="KW-0472">Membrane</keyword>
<dbReference type="GO" id="GO:0005506">
    <property type="term" value="F:iron ion binding"/>
    <property type="evidence" value="ECO:0007669"/>
    <property type="project" value="InterPro"/>
</dbReference>
<evidence type="ECO:0000256" key="4">
    <source>
        <dbReference type="ARBA" id="ARBA00022617"/>
    </source>
</evidence>
<accession>A0A4Y7T2L3</accession>
<evidence type="ECO:0000256" key="3">
    <source>
        <dbReference type="ARBA" id="ARBA00010617"/>
    </source>
</evidence>
<evidence type="ECO:0000256" key="1">
    <source>
        <dbReference type="ARBA" id="ARBA00001971"/>
    </source>
</evidence>
<evidence type="ECO:0000256" key="10">
    <source>
        <dbReference type="RuleBase" id="RU000461"/>
    </source>
</evidence>
<dbReference type="AlphaFoldDB" id="A0A4Y7T2L3"/>
<keyword evidence="6 10" id="KW-0560">Oxidoreductase</keyword>
<dbReference type="Pfam" id="PF00067">
    <property type="entry name" value="p450"/>
    <property type="match status" value="1"/>
</dbReference>
<dbReference type="OrthoDB" id="2789670at2759"/>
<reference evidence="12 13" key="1">
    <citation type="journal article" date="2019" name="Nat. Ecol. Evol.">
        <title>Megaphylogeny resolves global patterns of mushroom evolution.</title>
        <authorList>
            <person name="Varga T."/>
            <person name="Krizsan K."/>
            <person name="Foldi C."/>
            <person name="Dima B."/>
            <person name="Sanchez-Garcia M."/>
            <person name="Sanchez-Ramirez S."/>
            <person name="Szollosi G.J."/>
            <person name="Szarkandi J.G."/>
            <person name="Papp V."/>
            <person name="Albert L."/>
            <person name="Andreopoulos W."/>
            <person name="Angelini C."/>
            <person name="Antonin V."/>
            <person name="Barry K.W."/>
            <person name="Bougher N.L."/>
            <person name="Buchanan P."/>
            <person name="Buyck B."/>
            <person name="Bense V."/>
            <person name="Catcheside P."/>
            <person name="Chovatia M."/>
            <person name="Cooper J."/>
            <person name="Damon W."/>
            <person name="Desjardin D."/>
            <person name="Finy P."/>
            <person name="Geml J."/>
            <person name="Haridas S."/>
            <person name="Hughes K."/>
            <person name="Justo A."/>
            <person name="Karasinski D."/>
            <person name="Kautmanova I."/>
            <person name="Kiss B."/>
            <person name="Kocsube S."/>
            <person name="Kotiranta H."/>
            <person name="LaButti K.M."/>
            <person name="Lechner B.E."/>
            <person name="Liimatainen K."/>
            <person name="Lipzen A."/>
            <person name="Lukacs Z."/>
            <person name="Mihaltcheva S."/>
            <person name="Morgado L.N."/>
            <person name="Niskanen T."/>
            <person name="Noordeloos M.E."/>
            <person name="Ohm R.A."/>
            <person name="Ortiz-Santana B."/>
            <person name="Ovrebo C."/>
            <person name="Racz N."/>
            <person name="Riley R."/>
            <person name="Savchenko A."/>
            <person name="Shiryaev A."/>
            <person name="Soop K."/>
            <person name="Spirin V."/>
            <person name="Szebenyi C."/>
            <person name="Tomsovsky M."/>
            <person name="Tulloss R.E."/>
            <person name="Uehling J."/>
            <person name="Grigoriev I.V."/>
            <person name="Vagvolgyi C."/>
            <person name="Papp T."/>
            <person name="Martin F.M."/>
            <person name="Miettinen O."/>
            <person name="Hibbett D.S."/>
            <person name="Nagy L.G."/>
        </authorList>
    </citation>
    <scope>NUCLEOTIDE SEQUENCE [LARGE SCALE GENOMIC DNA]</scope>
    <source>
        <strain evidence="12 13">FP101781</strain>
    </source>
</reference>
<comment type="caution">
    <text evidence="12">The sequence shown here is derived from an EMBL/GenBank/DDBJ whole genome shotgun (WGS) entry which is preliminary data.</text>
</comment>
<dbReference type="PANTHER" id="PTHR46300">
    <property type="entry name" value="P450, PUTATIVE (EUROFUNG)-RELATED-RELATED"/>
    <property type="match status" value="1"/>
</dbReference>
<keyword evidence="11" id="KW-0812">Transmembrane</keyword>
<keyword evidence="11" id="KW-1133">Transmembrane helix</keyword>
<keyword evidence="4 9" id="KW-0349">Heme</keyword>
<dbReference type="InterPro" id="IPR036396">
    <property type="entry name" value="Cyt_P450_sf"/>
</dbReference>
<feature type="binding site" description="axial binding residue" evidence="9">
    <location>
        <position position="460"/>
    </location>
    <ligand>
        <name>heme</name>
        <dbReference type="ChEBI" id="CHEBI:30413"/>
    </ligand>
    <ligandPart>
        <name>Fe</name>
        <dbReference type="ChEBI" id="CHEBI:18248"/>
    </ligandPart>
</feature>
<evidence type="ECO:0000313" key="13">
    <source>
        <dbReference type="Proteomes" id="UP000298030"/>
    </source>
</evidence>
<dbReference type="InterPro" id="IPR002401">
    <property type="entry name" value="Cyt_P450_E_grp-I"/>
</dbReference>
<dbReference type="PANTHER" id="PTHR46300:SF7">
    <property type="entry name" value="P450, PUTATIVE (EUROFUNG)-RELATED"/>
    <property type="match status" value="1"/>
</dbReference>
<comment type="similarity">
    <text evidence="3 10">Belongs to the cytochrome P450 family.</text>
</comment>
<comment type="cofactor">
    <cofactor evidence="1 9">
        <name>heme</name>
        <dbReference type="ChEBI" id="CHEBI:30413"/>
    </cofactor>
</comment>